<dbReference type="AlphaFoldDB" id="A0A068VVH1"/>
<dbReference type="GeneID" id="61221670"/>
<accession>A0A068VVH1</accession>
<dbReference type="SUPFAM" id="SSF55961">
    <property type="entry name" value="Bet v1-like"/>
    <property type="match status" value="1"/>
</dbReference>
<feature type="domain" description="Activator of Hsp90 ATPase homologue 1/2-like C-terminal" evidence="2">
    <location>
        <begin position="23"/>
        <end position="130"/>
    </location>
</feature>
<reference evidence="3" key="1">
    <citation type="submission" date="2014-08" db="EMBL/GenBank/DDBJ databases">
        <authorList>
            <person name="Falentin Helene"/>
        </authorList>
    </citation>
    <scope>NUCLEOTIDE SEQUENCE</scope>
</reference>
<gene>
    <name evidence="3" type="ORF">PFCIRM138_07710</name>
</gene>
<dbReference type="InterPro" id="IPR013538">
    <property type="entry name" value="ASHA1/2-like_C"/>
</dbReference>
<name>A0A068VVH1_PROFF</name>
<comment type="similarity">
    <text evidence="1">Belongs to the AHA1 family.</text>
</comment>
<protein>
    <recommendedName>
        <fullName evidence="2">Activator of Hsp90 ATPase homologue 1/2-like C-terminal domain-containing protein</fullName>
    </recommendedName>
</protein>
<dbReference type="EMBL" id="LM676412">
    <property type="protein sequence ID" value="CEP26467.1"/>
    <property type="molecule type" value="Genomic_DNA"/>
</dbReference>
<sequence length="134" mass="14945">MSEQVSTEDPKTSVVVSRVIAQPIAKVWAVLMTKDGSEALLGRGAVLGEKGQTWTAADGRTGVVRSVHRGEQIRFWWRKSEELPPSLVDLTLAPTDDDHTLVKVEHSHLRPDLDPAYLQGWWEASLERIESDAF</sequence>
<dbReference type="Pfam" id="PF08327">
    <property type="entry name" value="AHSA1"/>
    <property type="match status" value="1"/>
</dbReference>
<evidence type="ECO:0000256" key="1">
    <source>
        <dbReference type="ARBA" id="ARBA00006817"/>
    </source>
</evidence>
<evidence type="ECO:0000313" key="3">
    <source>
        <dbReference type="EMBL" id="CEP26467.1"/>
    </source>
</evidence>
<dbReference type="RefSeq" id="WP_013161584.1">
    <property type="nucleotide sequence ID" value="NZ_HG975483.1"/>
</dbReference>
<organism evidence="3">
    <name type="scientific">Propionibacterium freudenreichii subsp. freudenreichii</name>
    <dbReference type="NCBI Taxonomy" id="66712"/>
    <lineage>
        <taxon>Bacteria</taxon>
        <taxon>Bacillati</taxon>
        <taxon>Actinomycetota</taxon>
        <taxon>Actinomycetes</taxon>
        <taxon>Propionibacteriales</taxon>
        <taxon>Propionibacteriaceae</taxon>
        <taxon>Propionibacterium</taxon>
    </lineage>
</organism>
<evidence type="ECO:0000259" key="2">
    <source>
        <dbReference type="Pfam" id="PF08327"/>
    </source>
</evidence>
<proteinExistence type="inferred from homology"/>
<dbReference type="InterPro" id="IPR023393">
    <property type="entry name" value="START-like_dom_sf"/>
</dbReference>
<dbReference type="Gene3D" id="3.30.530.20">
    <property type="match status" value="1"/>
</dbReference>